<accession>A0A1X7DE37</accession>
<sequence>MARLISLILLLATVTLTACHTVAGAGQDISRGGNAITNSAEKHSE</sequence>
<dbReference type="RefSeq" id="WP_085225657.1">
    <property type="nucleotide sequence ID" value="NZ_BSQD01000003.1"/>
</dbReference>
<protein>
    <submittedName>
        <fullName evidence="9">Predicted small secreted protein</fullName>
    </submittedName>
</protein>
<dbReference type="GO" id="GO:0016020">
    <property type="term" value="C:membrane"/>
    <property type="evidence" value="ECO:0007669"/>
    <property type="project" value="InterPro"/>
</dbReference>
<feature type="signal peptide" evidence="8">
    <location>
        <begin position="1"/>
        <end position="25"/>
    </location>
</feature>
<dbReference type="GO" id="GO:0009636">
    <property type="term" value="P:response to toxic substance"/>
    <property type="evidence" value="ECO:0007669"/>
    <property type="project" value="InterPro"/>
</dbReference>
<gene>
    <name evidence="9" type="ORF">SAMN06295900_10365</name>
</gene>
<keyword evidence="5" id="KW-0564">Palmitate</keyword>
<comment type="similarity">
    <text evidence="1">Belongs to the EcnA/EcnB lipoprotein family.</text>
</comment>
<evidence type="ECO:0000256" key="5">
    <source>
        <dbReference type="ARBA" id="ARBA00023139"/>
    </source>
</evidence>
<dbReference type="InterPro" id="IPR012556">
    <property type="entry name" value="Entericidin"/>
</dbReference>
<keyword evidence="4" id="KW-0472">Membrane</keyword>
<evidence type="ECO:0000256" key="6">
    <source>
        <dbReference type="ARBA" id="ARBA00023288"/>
    </source>
</evidence>
<evidence type="ECO:0000256" key="1">
    <source>
        <dbReference type="ARBA" id="ARBA00010296"/>
    </source>
</evidence>
<feature type="region of interest" description="Disordered" evidence="7">
    <location>
        <begin position="26"/>
        <end position="45"/>
    </location>
</feature>
<evidence type="ECO:0000256" key="8">
    <source>
        <dbReference type="SAM" id="SignalP"/>
    </source>
</evidence>
<dbReference type="PROSITE" id="PS51257">
    <property type="entry name" value="PROKAR_LIPOPROTEIN"/>
    <property type="match status" value="1"/>
</dbReference>
<organism evidence="9 10">
    <name type="scientific">Trinickia caryophylli</name>
    <name type="common">Paraburkholderia caryophylli</name>
    <dbReference type="NCBI Taxonomy" id="28094"/>
    <lineage>
        <taxon>Bacteria</taxon>
        <taxon>Pseudomonadati</taxon>
        <taxon>Pseudomonadota</taxon>
        <taxon>Betaproteobacteria</taxon>
        <taxon>Burkholderiales</taxon>
        <taxon>Burkholderiaceae</taxon>
        <taxon>Trinickia</taxon>
    </lineage>
</organism>
<evidence type="ECO:0000313" key="9">
    <source>
        <dbReference type="EMBL" id="SMF13781.1"/>
    </source>
</evidence>
<dbReference type="GeneID" id="95548722"/>
<evidence type="ECO:0000256" key="3">
    <source>
        <dbReference type="ARBA" id="ARBA00022729"/>
    </source>
</evidence>
<dbReference type="AlphaFoldDB" id="A0A1X7DE37"/>
<name>A0A1X7DE37_TRICW</name>
<keyword evidence="3 8" id="KW-0732">Signal</keyword>
<reference evidence="10" key="1">
    <citation type="submission" date="2017-04" db="EMBL/GenBank/DDBJ databases">
        <authorList>
            <person name="Varghese N."/>
            <person name="Submissions S."/>
        </authorList>
    </citation>
    <scope>NUCLEOTIDE SEQUENCE [LARGE SCALE GENOMIC DNA]</scope>
    <source>
        <strain evidence="10">Ballard 720</strain>
    </source>
</reference>
<keyword evidence="6" id="KW-0449">Lipoprotein</keyword>
<evidence type="ECO:0000256" key="2">
    <source>
        <dbReference type="ARBA" id="ARBA00022475"/>
    </source>
</evidence>
<proteinExistence type="inferred from homology"/>
<evidence type="ECO:0000256" key="7">
    <source>
        <dbReference type="SAM" id="MobiDB-lite"/>
    </source>
</evidence>
<keyword evidence="2" id="KW-1003">Cell membrane</keyword>
<dbReference type="Pfam" id="PF08085">
    <property type="entry name" value="Entericidin"/>
    <property type="match status" value="1"/>
</dbReference>
<evidence type="ECO:0000313" key="10">
    <source>
        <dbReference type="Proteomes" id="UP000192911"/>
    </source>
</evidence>
<dbReference type="EMBL" id="FXAH01000003">
    <property type="protein sequence ID" value="SMF13781.1"/>
    <property type="molecule type" value="Genomic_DNA"/>
</dbReference>
<dbReference type="Proteomes" id="UP000192911">
    <property type="component" value="Unassembled WGS sequence"/>
</dbReference>
<feature type="chain" id="PRO_5013049972" evidence="8">
    <location>
        <begin position="26"/>
        <end position="45"/>
    </location>
</feature>
<evidence type="ECO:0000256" key="4">
    <source>
        <dbReference type="ARBA" id="ARBA00023136"/>
    </source>
</evidence>
<keyword evidence="10" id="KW-1185">Reference proteome</keyword>